<dbReference type="Gene3D" id="3.60.21.10">
    <property type="match status" value="1"/>
</dbReference>
<dbReference type="GO" id="GO:0005737">
    <property type="term" value="C:cytoplasm"/>
    <property type="evidence" value="ECO:0007669"/>
    <property type="project" value="TreeGrafter"/>
</dbReference>
<dbReference type="EMBL" id="JAODAN010000003">
    <property type="protein sequence ID" value="KAK1925783.1"/>
    <property type="molecule type" value="Genomic_DNA"/>
</dbReference>
<dbReference type="Proteomes" id="UP001182556">
    <property type="component" value="Unassembled WGS sequence"/>
</dbReference>
<dbReference type="AlphaFoldDB" id="A0AAD9FTD1"/>
<reference evidence="3" key="1">
    <citation type="submission" date="2023-02" db="EMBL/GenBank/DDBJ databases">
        <title>Identification and recombinant expression of a fungal hydrolase from Papiliotrema laurentii that hydrolyzes apple cutin and clears colloidal polyester polyurethane.</title>
        <authorList>
            <consortium name="DOE Joint Genome Institute"/>
            <person name="Roman V.A."/>
            <person name="Bojanowski C."/>
            <person name="Crable B.R."/>
            <person name="Wagner D.N."/>
            <person name="Hung C.S."/>
            <person name="Nadeau L.J."/>
            <person name="Schratz L."/>
            <person name="Haridas S."/>
            <person name="Pangilinan J."/>
            <person name="Lipzen A."/>
            <person name="Na H."/>
            <person name="Yan M."/>
            <person name="Ng V."/>
            <person name="Grigoriev I.V."/>
            <person name="Spatafora J.W."/>
            <person name="Barlow D."/>
            <person name="Biffinger J."/>
            <person name="Kelley-Loughnane N."/>
            <person name="Varaljay V.A."/>
            <person name="Crookes-Goodson W.J."/>
        </authorList>
    </citation>
    <scope>NUCLEOTIDE SEQUENCE</scope>
    <source>
        <strain evidence="3">5307AH</strain>
    </source>
</reference>
<dbReference type="Pfam" id="PF00149">
    <property type="entry name" value="Metallophos"/>
    <property type="match status" value="1"/>
</dbReference>
<keyword evidence="4" id="KW-1185">Reference proteome</keyword>
<dbReference type="CDD" id="cd07383">
    <property type="entry name" value="MPP_Dcr2"/>
    <property type="match status" value="1"/>
</dbReference>
<accession>A0AAD9FTD1</accession>
<protein>
    <submittedName>
        <fullName evidence="3">Metallo-dependent phosphatase-like protein</fullName>
    </submittedName>
</protein>
<dbReference type="InterPro" id="IPR004843">
    <property type="entry name" value="Calcineurin-like_PHP"/>
</dbReference>
<dbReference type="GO" id="GO:0016788">
    <property type="term" value="F:hydrolase activity, acting on ester bonds"/>
    <property type="evidence" value="ECO:0007669"/>
    <property type="project" value="TreeGrafter"/>
</dbReference>
<sequence>MRHHYTTLIALLLGATSASLLRRKNLPGETGERLMFDPSGSFKVVSFSDMHFGENDGAEPPAPWGAEHDAATQRVHAAILDRERPSFVVFNGDLLTGENIKLGQLGLFLEQCYGPTVSRGLPFASTYGNHDNAVNVNHEMVLQYERSAHGDLSHTRSDVGPAPFGHVNYWLPVYANQSATSPDLVMWFLDSRGVPPSMGGPDAGKNWVDENIVPPWIKAQAGAMKAKWGAVPPSIFFVHIPFSATRSLVPWNANGNNPPLWFDVQGHAGEDLPTLDAIASLGKTVLGVITGHVHGQSWCARGPPSKGIAMCFDGHSGYGGYVTPSSAVRNGRVLVFNLAGLRGDSPKVDTYNAFEDGSERDRVQLGPSFMP</sequence>
<evidence type="ECO:0000259" key="2">
    <source>
        <dbReference type="Pfam" id="PF00149"/>
    </source>
</evidence>
<organism evidence="3 4">
    <name type="scientific">Papiliotrema laurentii</name>
    <name type="common">Cryptococcus laurentii</name>
    <dbReference type="NCBI Taxonomy" id="5418"/>
    <lineage>
        <taxon>Eukaryota</taxon>
        <taxon>Fungi</taxon>
        <taxon>Dikarya</taxon>
        <taxon>Basidiomycota</taxon>
        <taxon>Agaricomycotina</taxon>
        <taxon>Tremellomycetes</taxon>
        <taxon>Tremellales</taxon>
        <taxon>Rhynchogastremaceae</taxon>
        <taxon>Papiliotrema</taxon>
    </lineage>
</organism>
<evidence type="ECO:0000313" key="3">
    <source>
        <dbReference type="EMBL" id="KAK1925783.1"/>
    </source>
</evidence>
<feature type="signal peptide" evidence="1">
    <location>
        <begin position="1"/>
        <end position="18"/>
    </location>
</feature>
<evidence type="ECO:0000256" key="1">
    <source>
        <dbReference type="SAM" id="SignalP"/>
    </source>
</evidence>
<keyword evidence="1" id="KW-0732">Signal</keyword>
<comment type="caution">
    <text evidence="3">The sequence shown here is derived from an EMBL/GenBank/DDBJ whole genome shotgun (WGS) entry which is preliminary data.</text>
</comment>
<gene>
    <name evidence="3" type="ORF">DB88DRAFT_211157</name>
</gene>
<evidence type="ECO:0000313" key="4">
    <source>
        <dbReference type="Proteomes" id="UP001182556"/>
    </source>
</evidence>
<feature type="domain" description="Calcineurin-like phosphoesterase" evidence="2">
    <location>
        <begin position="43"/>
        <end position="151"/>
    </location>
</feature>
<feature type="chain" id="PRO_5041943421" evidence="1">
    <location>
        <begin position="19"/>
        <end position="371"/>
    </location>
</feature>
<proteinExistence type="predicted"/>
<name>A0AAD9FTD1_PAPLA</name>
<dbReference type="PANTHER" id="PTHR32440:SF11">
    <property type="entry name" value="METALLOPHOSPHOESTERASE DOMAIN-CONTAINING PROTEIN"/>
    <property type="match status" value="1"/>
</dbReference>
<dbReference type="InterPro" id="IPR029052">
    <property type="entry name" value="Metallo-depent_PP-like"/>
</dbReference>
<dbReference type="SUPFAM" id="SSF56300">
    <property type="entry name" value="Metallo-dependent phosphatases"/>
    <property type="match status" value="1"/>
</dbReference>
<dbReference type="PANTHER" id="PTHR32440">
    <property type="entry name" value="PHOSPHATASE DCR2-RELATED-RELATED"/>
    <property type="match status" value="1"/>
</dbReference>